<sequence>MAAAAPPGYHARVPSIRAVVTDLDNTLYPWVDYIVPALEAMIDSLVATTGLPRIRIVQSLKAVYAQYESNEYPFAIQLSDIFRPYEADFDSFNALVVDPARLAFRAARDRYLKPYPGVRETLDQLRARGLKVVALTDAPRNAAELRLKHLKLDGHFDALYTLPFFPLPENVAPEIRRKEEEGHYRGKTPVVELPRDAEKPNPAGLRRILADLVLRGPEVIYVGDNVKKDMAVAQACGAVGVWAEYGTYVSKEYRDRLAVISARRITQRHVADEAQGRWPLAVSSFVQVVDVLEGARWGPGRRAPAPRGRRRR</sequence>
<dbReference type="InterPro" id="IPR023214">
    <property type="entry name" value="HAD_sf"/>
</dbReference>
<gene>
    <name evidence="2" type="ordered locus">Adeh_1218</name>
</gene>
<dbReference type="PANTHER" id="PTHR43316">
    <property type="entry name" value="HYDROLASE, HALOACID DELAHOGENASE-RELATED"/>
    <property type="match status" value="1"/>
</dbReference>
<evidence type="ECO:0000256" key="1">
    <source>
        <dbReference type="ARBA" id="ARBA00022801"/>
    </source>
</evidence>
<keyword evidence="1 2" id="KW-0378">Hydrolase</keyword>
<dbReference type="HOGENOM" id="CLU_1000167_0_0_7"/>
<reference evidence="2 3" key="1">
    <citation type="submission" date="2006-01" db="EMBL/GenBank/DDBJ databases">
        <title>Complete sequence of Anaeromyxobacter dehalogenans 2CP-C.</title>
        <authorList>
            <consortium name="US DOE Joint Genome Institute"/>
            <person name="Copeland A."/>
            <person name="Lucas S."/>
            <person name="Lapidus A."/>
            <person name="Barry K."/>
            <person name="Detter J.C."/>
            <person name="Glavina T."/>
            <person name="Hammon N."/>
            <person name="Israni S."/>
            <person name="Pitluck S."/>
            <person name="Brettin T."/>
            <person name="Bruce D."/>
            <person name="Han C."/>
            <person name="Tapia R."/>
            <person name="Gilna P."/>
            <person name="Kiss H."/>
            <person name="Schmutz J."/>
            <person name="Larimer F."/>
            <person name="Land M."/>
            <person name="Kyrpides N."/>
            <person name="Anderson I."/>
            <person name="Sanford R.A."/>
            <person name="Ritalahti K.M."/>
            <person name="Thomas H.S."/>
            <person name="Kirby J.R."/>
            <person name="Zhulin I.B."/>
            <person name="Loeffler F.E."/>
            <person name="Richardson P."/>
        </authorList>
    </citation>
    <scope>NUCLEOTIDE SEQUENCE [LARGE SCALE GENOMIC DNA]</scope>
    <source>
        <strain evidence="2 3">2CP-C</strain>
    </source>
</reference>
<dbReference type="Gene3D" id="3.40.50.1000">
    <property type="entry name" value="HAD superfamily/HAD-like"/>
    <property type="match status" value="1"/>
</dbReference>
<dbReference type="PANTHER" id="PTHR43316:SF3">
    <property type="entry name" value="HALOACID DEHALOGENASE, TYPE II (AFU_ORTHOLOGUE AFUA_2G07750)-RELATED"/>
    <property type="match status" value="1"/>
</dbReference>
<dbReference type="GO" id="GO:0016787">
    <property type="term" value="F:hydrolase activity"/>
    <property type="evidence" value="ECO:0007669"/>
    <property type="project" value="UniProtKB-KW"/>
</dbReference>
<dbReference type="AlphaFoldDB" id="Q2IQB1"/>
<dbReference type="SUPFAM" id="SSF56784">
    <property type="entry name" value="HAD-like"/>
    <property type="match status" value="1"/>
</dbReference>
<dbReference type="STRING" id="290397.Adeh_1218"/>
<proteinExistence type="predicted"/>
<name>Q2IQB1_ANADE</name>
<dbReference type="SFLD" id="SFLDG01129">
    <property type="entry name" value="C1.5:_HAD__Beta-PGM__Phosphata"/>
    <property type="match status" value="1"/>
</dbReference>
<accession>Q2IQB1</accession>
<dbReference type="EMBL" id="CP000251">
    <property type="protein sequence ID" value="ABC80992.1"/>
    <property type="molecule type" value="Genomic_DNA"/>
</dbReference>
<organism evidence="2 3">
    <name type="scientific">Anaeromyxobacter dehalogenans (strain 2CP-C)</name>
    <dbReference type="NCBI Taxonomy" id="290397"/>
    <lineage>
        <taxon>Bacteria</taxon>
        <taxon>Pseudomonadati</taxon>
        <taxon>Myxococcota</taxon>
        <taxon>Myxococcia</taxon>
        <taxon>Myxococcales</taxon>
        <taxon>Cystobacterineae</taxon>
        <taxon>Anaeromyxobacteraceae</taxon>
        <taxon>Anaeromyxobacter</taxon>
    </lineage>
</organism>
<evidence type="ECO:0000313" key="3">
    <source>
        <dbReference type="Proteomes" id="UP000001935"/>
    </source>
</evidence>
<dbReference type="InterPro" id="IPR051540">
    <property type="entry name" value="S-2-haloacid_dehalogenase"/>
</dbReference>
<dbReference type="eggNOG" id="COG0546">
    <property type="taxonomic scope" value="Bacteria"/>
</dbReference>
<dbReference type="SFLD" id="SFLDS00003">
    <property type="entry name" value="Haloacid_Dehalogenase"/>
    <property type="match status" value="1"/>
</dbReference>
<dbReference type="Proteomes" id="UP000001935">
    <property type="component" value="Chromosome"/>
</dbReference>
<evidence type="ECO:0000313" key="2">
    <source>
        <dbReference type="EMBL" id="ABC80992.1"/>
    </source>
</evidence>
<dbReference type="KEGG" id="ade:Adeh_1218"/>
<dbReference type="Pfam" id="PF00702">
    <property type="entry name" value="Hydrolase"/>
    <property type="match status" value="1"/>
</dbReference>
<dbReference type="InterPro" id="IPR036412">
    <property type="entry name" value="HAD-like_sf"/>
</dbReference>
<protein>
    <submittedName>
        <fullName evidence="2">Haloacid dehalogenase-like hydrolase</fullName>
    </submittedName>
</protein>